<keyword evidence="16" id="KW-0808">Transferase</keyword>
<keyword evidence="17" id="KW-1185">Reference proteome</keyword>
<reference evidence="16 17" key="1">
    <citation type="submission" date="2018-07" db="EMBL/GenBank/DDBJ databases">
        <title>Venubactetium sediminum gen. nov., sp. nov., isolated from a marine solar saltern.</title>
        <authorList>
            <person name="Wang S."/>
        </authorList>
    </citation>
    <scope>NUCLEOTIDE SEQUENCE [LARGE SCALE GENOMIC DNA]</scope>
    <source>
        <strain evidence="16 17">WD2A32</strain>
    </source>
</reference>
<keyword evidence="10" id="KW-0028">Amino-acid biosynthesis</keyword>
<evidence type="ECO:0000256" key="2">
    <source>
        <dbReference type="ARBA" id="ARBA00003109"/>
    </source>
</evidence>
<evidence type="ECO:0000256" key="6">
    <source>
        <dbReference type="ARBA" id="ARBA00009320"/>
    </source>
</evidence>
<evidence type="ECO:0000256" key="12">
    <source>
        <dbReference type="ARBA" id="ARBA00048798"/>
    </source>
</evidence>
<comment type="pathway">
    <text evidence="4">Amino-acid biosynthesis; L-valine biosynthesis; L-valine from pyruvate: step 4/4.</text>
</comment>
<protein>
    <recommendedName>
        <fullName evidence="8">Probable branched-chain-amino-acid aminotransferase</fullName>
        <ecNumber evidence="7">2.6.1.42</ecNumber>
    </recommendedName>
</protein>
<evidence type="ECO:0000256" key="1">
    <source>
        <dbReference type="ARBA" id="ARBA00001933"/>
    </source>
</evidence>
<comment type="pathway">
    <text evidence="3">Amino-acid biosynthesis; L-isoleucine biosynthesis; L-isoleucine from 2-oxobutanoate: step 4/4.</text>
</comment>
<dbReference type="PANTHER" id="PTHR42743:SF11">
    <property type="entry name" value="AMINODEOXYCHORISMATE LYASE"/>
    <property type="match status" value="1"/>
</dbReference>
<dbReference type="PROSITE" id="PS00770">
    <property type="entry name" value="AA_TRANSFER_CLASS_4"/>
    <property type="match status" value="1"/>
</dbReference>
<comment type="pathway">
    <text evidence="5">Amino-acid biosynthesis; L-leucine biosynthesis; L-leucine from 3-methyl-2-oxobutanoate: step 4/4.</text>
</comment>
<comment type="caution">
    <text evidence="16">The sequence shown here is derived from an EMBL/GenBank/DDBJ whole genome shotgun (WGS) entry which is preliminary data.</text>
</comment>
<comment type="catalytic activity">
    <reaction evidence="11">
        <text>L-valine + 2-oxoglutarate = 3-methyl-2-oxobutanoate + L-glutamate</text>
        <dbReference type="Rhea" id="RHEA:24813"/>
        <dbReference type="ChEBI" id="CHEBI:11851"/>
        <dbReference type="ChEBI" id="CHEBI:16810"/>
        <dbReference type="ChEBI" id="CHEBI:29985"/>
        <dbReference type="ChEBI" id="CHEBI:57762"/>
        <dbReference type="EC" id="2.6.1.42"/>
    </reaction>
</comment>
<evidence type="ECO:0000313" key="16">
    <source>
        <dbReference type="EMBL" id="RDD60837.1"/>
    </source>
</evidence>
<organism evidence="16 17">
    <name type="scientific">Ferruginivarius sediminum</name>
    <dbReference type="NCBI Taxonomy" id="2661937"/>
    <lineage>
        <taxon>Bacteria</taxon>
        <taxon>Pseudomonadati</taxon>
        <taxon>Pseudomonadota</taxon>
        <taxon>Alphaproteobacteria</taxon>
        <taxon>Rhodospirillales</taxon>
        <taxon>Rhodospirillaceae</taxon>
        <taxon>Ferruginivarius</taxon>
    </lineage>
</organism>
<keyword evidence="9 15" id="KW-0663">Pyridoxal phosphate</keyword>
<comment type="cofactor">
    <cofactor evidence="1 15">
        <name>pyridoxal 5'-phosphate</name>
        <dbReference type="ChEBI" id="CHEBI:597326"/>
    </cofactor>
</comment>
<dbReference type="Gene3D" id="3.30.470.10">
    <property type="match status" value="1"/>
</dbReference>
<sequence>MRYYLNGSLHEEGTAAITPDDRGLTLGDGAFETIAVRGGQAMRLDWHLERLAHALSVLAFPARPGHEDLEAAVTAAVQGNALDAGVVRLTVTRGPGARGLRLPAETRPNVLATASEGLPPMHPIRLLVSQRVRRNEQSPLSGIKSISYLDNVLARIEAEAAGADEALLLNTQGRVAEAATANVFAVIGGAVVTPPVGEGCLPGIARRALMEPLAVEERRLQQDDLLAANEVFLTSSLGARSVSTIDSRPIGQKTEVAVAGKAQAILCETEAG</sequence>
<dbReference type="InterPro" id="IPR018300">
    <property type="entry name" value="Aminotrans_IV_CS"/>
</dbReference>
<keyword evidence="10" id="KW-0100">Branched-chain amino acid biosynthesis</keyword>
<gene>
    <name evidence="16" type="ORF">DRB17_16020</name>
</gene>
<evidence type="ECO:0000256" key="3">
    <source>
        <dbReference type="ARBA" id="ARBA00004824"/>
    </source>
</evidence>
<comment type="catalytic activity">
    <reaction evidence="13">
        <text>L-leucine + 2-oxoglutarate = 4-methyl-2-oxopentanoate + L-glutamate</text>
        <dbReference type="Rhea" id="RHEA:18321"/>
        <dbReference type="ChEBI" id="CHEBI:16810"/>
        <dbReference type="ChEBI" id="CHEBI:17865"/>
        <dbReference type="ChEBI" id="CHEBI:29985"/>
        <dbReference type="ChEBI" id="CHEBI:57427"/>
        <dbReference type="EC" id="2.6.1.42"/>
    </reaction>
</comment>
<evidence type="ECO:0000256" key="7">
    <source>
        <dbReference type="ARBA" id="ARBA00013053"/>
    </source>
</evidence>
<dbReference type="Pfam" id="PF01063">
    <property type="entry name" value="Aminotran_4"/>
    <property type="match status" value="1"/>
</dbReference>
<dbReference type="GO" id="GO:0005829">
    <property type="term" value="C:cytosol"/>
    <property type="evidence" value="ECO:0007669"/>
    <property type="project" value="TreeGrafter"/>
</dbReference>
<dbReference type="GO" id="GO:0008652">
    <property type="term" value="P:amino acid biosynthetic process"/>
    <property type="evidence" value="ECO:0007669"/>
    <property type="project" value="UniProtKB-ARBA"/>
</dbReference>
<evidence type="ECO:0000256" key="5">
    <source>
        <dbReference type="ARBA" id="ARBA00005072"/>
    </source>
</evidence>
<dbReference type="InterPro" id="IPR036038">
    <property type="entry name" value="Aminotransferase-like"/>
</dbReference>
<dbReference type="RefSeq" id="WP_114583233.1">
    <property type="nucleotide sequence ID" value="NZ_QPMH01000019.1"/>
</dbReference>
<dbReference type="GO" id="GO:0004084">
    <property type="term" value="F:branched-chain-amino-acid transaminase activity"/>
    <property type="evidence" value="ECO:0007669"/>
    <property type="project" value="UniProtKB-EC"/>
</dbReference>
<evidence type="ECO:0000313" key="17">
    <source>
        <dbReference type="Proteomes" id="UP000253941"/>
    </source>
</evidence>
<evidence type="ECO:0000256" key="14">
    <source>
        <dbReference type="RuleBase" id="RU004106"/>
    </source>
</evidence>
<accession>A0A369T9J0</accession>
<evidence type="ECO:0000256" key="13">
    <source>
        <dbReference type="ARBA" id="ARBA00049229"/>
    </source>
</evidence>
<dbReference type="GO" id="GO:0009082">
    <property type="term" value="P:branched-chain amino acid biosynthetic process"/>
    <property type="evidence" value="ECO:0007669"/>
    <property type="project" value="UniProtKB-KW"/>
</dbReference>
<evidence type="ECO:0000256" key="8">
    <source>
        <dbReference type="ARBA" id="ARBA00014472"/>
    </source>
</evidence>
<dbReference type="SUPFAM" id="SSF56752">
    <property type="entry name" value="D-aminoacid aminotransferase-like PLP-dependent enzymes"/>
    <property type="match status" value="1"/>
</dbReference>
<comment type="function">
    <text evidence="2">Acts on leucine, isoleucine and valine.</text>
</comment>
<evidence type="ECO:0000256" key="15">
    <source>
        <dbReference type="RuleBase" id="RU004516"/>
    </source>
</evidence>
<comment type="catalytic activity">
    <reaction evidence="12">
        <text>L-isoleucine + 2-oxoglutarate = (S)-3-methyl-2-oxopentanoate + L-glutamate</text>
        <dbReference type="Rhea" id="RHEA:24801"/>
        <dbReference type="ChEBI" id="CHEBI:16810"/>
        <dbReference type="ChEBI" id="CHEBI:29985"/>
        <dbReference type="ChEBI" id="CHEBI:35146"/>
        <dbReference type="ChEBI" id="CHEBI:58045"/>
        <dbReference type="EC" id="2.6.1.42"/>
    </reaction>
</comment>
<dbReference type="InterPro" id="IPR043132">
    <property type="entry name" value="BCAT-like_C"/>
</dbReference>
<dbReference type="AlphaFoldDB" id="A0A369T9J0"/>
<keyword evidence="16" id="KW-0032">Aminotransferase</keyword>
<dbReference type="EC" id="2.6.1.42" evidence="7"/>
<dbReference type="InterPro" id="IPR001544">
    <property type="entry name" value="Aminotrans_IV"/>
</dbReference>
<dbReference type="Gene3D" id="3.20.10.10">
    <property type="entry name" value="D-amino Acid Aminotransferase, subunit A, domain 2"/>
    <property type="match status" value="1"/>
</dbReference>
<dbReference type="PANTHER" id="PTHR42743">
    <property type="entry name" value="AMINO-ACID AMINOTRANSFERASE"/>
    <property type="match status" value="1"/>
</dbReference>
<name>A0A369T9J0_9PROT</name>
<proteinExistence type="inferred from homology"/>
<dbReference type="InterPro" id="IPR050571">
    <property type="entry name" value="Class-IV_PLP-Dep_Aminotrnsfr"/>
</dbReference>
<evidence type="ECO:0000256" key="9">
    <source>
        <dbReference type="ARBA" id="ARBA00022898"/>
    </source>
</evidence>
<dbReference type="EMBL" id="QPMH01000019">
    <property type="protein sequence ID" value="RDD60837.1"/>
    <property type="molecule type" value="Genomic_DNA"/>
</dbReference>
<evidence type="ECO:0000256" key="10">
    <source>
        <dbReference type="ARBA" id="ARBA00023304"/>
    </source>
</evidence>
<comment type="similarity">
    <text evidence="6 14">Belongs to the class-IV pyridoxal-phosphate-dependent aminotransferase family.</text>
</comment>
<evidence type="ECO:0000256" key="11">
    <source>
        <dbReference type="ARBA" id="ARBA00048212"/>
    </source>
</evidence>
<evidence type="ECO:0000256" key="4">
    <source>
        <dbReference type="ARBA" id="ARBA00004931"/>
    </source>
</evidence>
<dbReference type="FunFam" id="3.20.10.10:FF:000002">
    <property type="entry name" value="D-alanine aminotransferase"/>
    <property type="match status" value="1"/>
</dbReference>
<dbReference type="Proteomes" id="UP000253941">
    <property type="component" value="Unassembled WGS sequence"/>
</dbReference>
<dbReference type="InterPro" id="IPR043131">
    <property type="entry name" value="BCAT-like_N"/>
</dbReference>